<dbReference type="CDD" id="cd10318">
    <property type="entry name" value="RGL11"/>
    <property type="match status" value="1"/>
</dbReference>
<feature type="domain" description="Rhamnogalacturonan lyase family 11 C-terminal" evidence="2">
    <location>
        <begin position="133"/>
        <end position="627"/>
    </location>
</feature>
<keyword evidence="3" id="KW-0456">Lyase</keyword>
<dbReference type="Gene3D" id="2.60.40.10">
    <property type="entry name" value="Immunoglobulins"/>
    <property type="match status" value="1"/>
</dbReference>
<dbReference type="EMBL" id="SNYJ01000001">
    <property type="protein sequence ID" value="TDQ42854.1"/>
    <property type="molecule type" value="Genomic_DNA"/>
</dbReference>
<gene>
    <name evidence="3" type="ORF">EV213_101284</name>
</gene>
<reference evidence="3 4" key="1">
    <citation type="submission" date="2019-03" db="EMBL/GenBank/DDBJ databases">
        <title>Genomic Encyclopedia of Type Strains, Phase IV (KMG-IV): sequencing the most valuable type-strain genomes for metagenomic binning, comparative biology and taxonomic classification.</title>
        <authorList>
            <person name="Goeker M."/>
        </authorList>
    </citation>
    <scope>NUCLEOTIDE SEQUENCE [LARGE SCALE GENOMIC DNA]</scope>
    <source>
        <strain evidence="3 4">DSM 28697</strain>
    </source>
</reference>
<keyword evidence="4" id="KW-1185">Reference proteome</keyword>
<dbReference type="InterPro" id="IPR034641">
    <property type="entry name" value="RGL11"/>
</dbReference>
<dbReference type="SUPFAM" id="SSF69318">
    <property type="entry name" value="Integrin alpha N-terminal domain"/>
    <property type="match status" value="1"/>
</dbReference>
<dbReference type="Pfam" id="PF18370">
    <property type="entry name" value="RGI_lyase"/>
    <property type="match status" value="1"/>
</dbReference>
<dbReference type="InterPro" id="IPR041624">
    <property type="entry name" value="RGI_lyase"/>
</dbReference>
<dbReference type="PANTHER" id="PTHR43118">
    <property type="entry name" value="RHAMNOGALACTURONAN LYASE (EUROFUNG)"/>
    <property type="match status" value="1"/>
</dbReference>
<evidence type="ECO:0000259" key="1">
    <source>
        <dbReference type="Pfam" id="PF18370"/>
    </source>
</evidence>
<dbReference type="Pfam" id="PF21348">
    <property type="entry name" value="RGL11_C"/>
    <property type="match status" value="1"/>
</dbReference>
<dbReference type="GO" id="GO:0016829">
    <property type="term" value="F:lyase activity"/>
    <property type="evidence" value="ECO:0007669"/>
    <property type="project" value="UniProtKB-KW"/>
</dbReference>
<comment type="caution">
    <text evidence="3">The sequence shown here is derived from an EMBL/GenBank/DDBJ whole genome shotgun (WGS) entry which is preliminary data.</text>
</comment>
<name>A0A4R6UI64_9BACI</name>
<protein>
    <submittedName>
        <fullName evidence="3">Rhamnogalacturonan exolyase</fullName>
    </submittedName>
</protein>
<dbReference type="AlphaFoldDB" id="A0A4R6UI64"/>
<evidence type="ECO:0000313" key="4">
    <source>
        <dbReference type="Proteomes" id="UP000295632"/>
    </source>
</evidence>
<dbReference type="InterPro" id="IPR049366">
    <property type="entry name" value="RGL11_C"/>
</dbReference>
<evidence type="ECO:0000313" key="3">
    <source>
        <dbReference type="EMBL" id="TDQ42854.1"/>
    </source>
</evidence>
<accession>A0A4R6UI64</accession>
<dbReference type="PANTHER" id="PTHR43118:SF1">
    <property type="entry name" value="RHAMNOGALACTURONAN LYASE (EUROFUNG)"/>
    <property type="match status" value="1"/>
</dbReference>
<organism evidence="3 4">
    <name type="scientific">Aureibacillus halotolerans</name>
    <dbReference type="NCBI Taxonomy" id="1508390"/>
    <lineage>
        <taxon>Bacteria</taxon>
        <taxon>Bacillati</taxon>
        <taxon>Bacillota</taxon>
        <taxon>Bacilli</taxon>
        <taxon>Bacillales</taxon>
        <taxon>Bacillaceae</taxon>
        <taxon>Aureibacillus</taxon>
    </lineage>
</organism>
<dbReference type="InterPro" id="IPR028994">
    <property type="entry name" value="Integrin_alpha_N"/>
</dbReference>
<proteinExistence type="predicted"/>
<sequence length="635" mass="69913">MAKAKWRHWLTAGIVATVLGGTPGVGHWFGEQSSAQAAPKRQMEALDRGVVAVPIEDGMLISWRLLGTDRKSIGFHVFRNGEQLTDKPIKSSTNLVDPEGTSSDSYEVVVSNGKGKGKGAANGEQALVLNEQYLDVSIDKPADWTGPNGDTHEYTANDASIGDLDGDGHYELVLKWDANGKDNSHSGFTGPVFMDAYELDGTKLWRINLGTNIRAGAHYTQFMVYDLDGDGRSEVAMKTADGTIDGIGQVIGDPNADYRNDSGYVLEGDEFLTVFDGESGAALDTIAYEPPRGNVSSWGDNYGNRVDRFLAAVAYLDGKRPSLVMARGYYTRTVLVAYNFRDGHLDKQWTFDSDERGEQYEGQGFHNLSVGDVDGDHKDEIVFGAMTIDHDGDPLYNTKAGHGDAMHLGDLVPNRKGLEVFTVHENRPNDTGVALRDAKDGELIWAVPTTTDIGRGLAADIDPAYPGAEMWSSSDIGKLWSASGEVISDQHPAINFAIWWDGDPLREILDHNWKEPHGVGRIDKWNPDTQSAETLLTATGTYSNNWTKGNPALQADLWGDWREEAIWRTEDSTALRIYTTPYETDLRMTTLMHDPLYRLGVAWQNVAYNQPPHTSFFIGADMDTPPKSNIYTVPR</sequence>
<dbReference type="InterPro" id="IPR013783">
    <property type="entry name" value="Ig-like_fold"/>
</dbReference>
<feature type="domain" description="Rhamnogalacturonan I lyase beta-sheet" evidence="1">
    <location>
        <begin position="41"/>
        <end position="116"/>
    </location>
</feature>
<dbReference type="Proteomes" id="UP000295632">
    <property type="component" value="Unassembled WGS sequence"/>
</dbReference>
<evidence type="ECO:0000259" key="2">
    <source>
        <dbReference type="Pfam" id="PF21348"/>
    </source>
</evidence>